<evidence type="ECO:0000313" key="1">
    <source>
        <dbReference type="EMBL" id="RCH81387.1"/>
    </source>
</evidence>
<reference evidence="1 2" key="1">
    <citation type="journal article" date="2018" name="G3 (Bethesda)">
        <title>Phylogenetic and Phylogenomic Definition of Rhizopus Species.</title>
        <authorList>
            <person name="Gryganskyi A.P."/>
            <person name="Golan J."/>
            <person name="Dolatabadi S."/>
            <person name="Mondo S."/>
            <person name="Robb S."/>
            <person name="Idnurm A."/>
            <person name="Muszewska A."/>
            <person name="Steczkiewicz K."/>
            <person name="Masonjones S."/>
            <person name="Liao H.L."/>
            <person name="Gajdeczka M.T."/>
            <person name="Anike F."/>
            <person name="Vuek A."/>
            <person name="Anishchenko I.M."/>
            <person name="Voigt K."/>
            <person name="de Hoog G.S."/>
            <person name="Smith M.E."/>
            <person name="Heitman J."/>
            <person name="Vilgalys R."/>
            <person name="Stajich J.E."/>
        </authorList>
    </citation>
    <scope>NUCLEOTIDE SEQUENCE [LARGE SCALE GENOMIC DNA]</scope>
    <source>
        <strain evidence="1 2">LSU 92-RS-03</strain>
    </source>
</reference>
<accession>A0A367IUN6</accession>
<feature type="non-terminal residue" evidence="1">
    <location>
        <position position="1"/>
    </location>
</feature>
<gene>
    <name evidence="1" type="ORF">CU098_008044</name>
</gene>
<dbReference type="EMBL" id="PJQM01005543">
    <property type="protein sequence ID" value="RCH81387.1"/>
    <property type="molecule type" value="Genomic_DNA"/>
</dbReference>
<dbReference type="AlphaFoldDB" id="A0A367IUN6"/>
<protein>
    <submittedName>
        <fullName evidence="1">Uncharacterized protein</fullName>
    </submittedName>
</protein>
<keyword evidence="2" id="KW-1185">Reference proteome</keyword>
<comment type="caution">
    <text evidence="1">The sequence shown here is derived from an EMBL/GenBank/DDBJ whole genome shotgun (WGS) entry which is preliminary data.</text>
</comment>
<organism evidence="1 2">
    <name type="scientific">Rhizopus stolonifer</name>
    <name type="common">Rhizopus nigricans</name>
    <dbReference type="NCBI Taxonomy" id="4846"/>
    <lineage>
        <taxon>Eukaryota</taxon>
        <taxon>Fungi</taxon>
        <taxon>Fungi incertae sedis</taxon>
        <taxon>Mucoromycota</taxon>
        <taxon>Mucoromycotina</taxon>
        <taxon>Mucoromycetes</taxon>
        <taxon>Mucorales</taxon>
        <taxon>Mucorineae</taxon>
        <taxon>Rhizopodaceae</taxon>
        <taxon>Rhizopus</taxon>
    </lineage>
</organism>
<name>A0A367IUN6_RHIST</name>
<proteinExistence type="predicted"/>
<dbReference type="Proteomes" id="UP000253551">
    <property type="component" value="Unassembled WGS sequence"/>
</dbReference>
<evidence type="ECO:0000313" key="2">
    <source>
        <dbReference type="Proteomes" id="UP000253551"/>
    </source>
</evidence>
<sequence>LRYPVFAHGQNYVAFSRSTNFKNITVLLDEENQEERIENVPEGLAVTAHDEGPIFPEAQRRLEIPGVGQVAAKTAQMFCIRYYDKCVYFEKLSMYNGMMFRSLHATIEVPTTPRTLVAYIQNVPKILAWKQAVIDHTLQFD</sequence>
<dbReference type="OrthoDB" id="3691720at2759"/>